<keyword evidence="10" id="KW-1185">Reference proteome</keyword>
<feature type="domain" description="Cation efflux protein cytoplasmic" evidence="8">
    <location>
        <begin position="232"/>
        <end position="301"/>
    </location>
</feature>
<dbReference type="OrthoDB" id="9806522at2"/>
<dbReference type="Pfam" id="PF01545">
    <property type="entry name" value="Cation_efflux"/>
    <property type="match status" value="1"/>
</dbReference>
<evidence type="ECO:0000256" key="5">
    <source>
        <dbReference type="ARBA" id="ARBA00023136"/>
    </source>
</evidence>
<evidence type="ECO:0000313" key="9">
    <source>
        <dbReference type="EMBL" id="SDC28639.1"/>
    </source>
</evidence>
<reference evidence="9 10" key="1">
    <citation type="submission" date="2016-10" db="EMBL/GenBank/DDBJ databases">
        <authorList>
            <person name="de Groot N.N."/>
        </authorList>
    </citation>
    <scope>NUCLEOTIDE SEQUENCE [LARGE SCALE GENOMIC DNA]</scope>
    <source>
        <strain evidence="9 10">DSM 45514</strain>
    </source>
</reference>
<comment type="subcellular location">
    <subcellularLocation>
        <location evidence="1">Membrane</location>
        <topology evidence="1">Multi-pass membrane protein</topology>
    </subcellularLocation>
</comment>
<sequence length="318" mass="34693">MLTWLKKGNRSAATAAAGNFIIALSKGIAAFVSGSGSMLATTVHSVADTLNQLFVFFGSILAEKEPTRRFPAGFGRTVNLFVLIAVMIIGIMAYETIKEGWNLIQNPHPSEHILINASVLVIAILIDGYVLWKAMKEIVREAREEASGLGIIKSSITHVGLASPPTRLVFYEDIIATLSSLLALIAVLVSSWTGIYMLDGLGAIIIGILLTGIAIKIGYENTVGLIGVAAPKMIQERVAHIILDDPDVVDIHRMRILQEGRQYHVESYIELRKGLSLAAADDIKFRVMEKVLNDPDIDDVTMGILESDGKRDWTKEKN</sequence>
<dbReference type="Gene3D" id="3.30.70.1350">
    <property type="entry name" value="Cation efflux protein, cytoplasmic domain"/>
    <property type="match status" value="1"/>
</dbReference>
<dbReference type="InterPro" id="IPR027470">
    <property type="entry name" value="Cation_efflux_CTD"/>
</dbReference>
<dbReference type="RefSeq" id="WP_091567380.1">
    <property type="nucleotide sequence ID" value="NZ_FMZA01000005.1"/>
</dbReference>
<keyword evidence="4 6" id="KW-1133">Transmembrane helix</keyword>
<feature type="transmembrane region" description="Helical" evidence="6">
    <location>
        <begin position="113"/>
        <end position="132"/>
    </location>
</feature>
<evidence type="ECO:0000256" key="2">
    <source>
        <dbReference type="ARBA" id="ARBA00022448"/>
    </source>
</evidence>
<evidence type="ECO:0000313" key="10">
    <source>
        <dbReference type="Proteomes" id="UP000199387"/>
    </source>
</evidence>
<dbReference type="Proteomes" id="UP000199387">
    <property type="component" value="Unassembled WGS sequence"/>
</dbReference>
<protein>
    <submittedName>
        <fullName evidence="9">Cation diffusion facilitator family transporter</fullName>
    </submittedName>
</protein>
<dbReference type="InterPro" id="IPR027469">
    <property type="entry name" value="Cation_efflux_TMD_sf"/>
</dbReference>
<evidence type="ECO:0000256" key="3">
    <source>
        <dbReference type="ARBA" id="ARBA00022692"/>
    </source>
</evidence>
<dbReference type="InterPro" id="IPR036837">
    <property type="entry name" value="Cation_efflux_CTD_sf"/>
</dbReference>
<dbReference type="InterPro" id="IPR002524">
    <property type="entry name" value="Cation_efflux"/>
</dbReference>
<dbReference type="Gene3D" id="1.20.1510.10">
    <property type="entry name" value="Cation efflux protein transmembrane domain"/>
    <property type="match status" value="1"/>
</dbReference>
<evidence type="ECO:0000256" key="1">
    <source>
        <dbReference type="ARBA" id="ARBA00004141"/>
    </source>
</evidence>
<keyword evidence="3 6" id="KW-0812">Transmembrane</keyword>
<accession>A0A1G6KC34</accession>
<organism evidence="9 10">
    <name type="scientific">Melghirimyces thermohalophilus</name>
    <dbReference type="NCBI Taxonomy" id="1236220"/>
    <lineage>
        <taxon>Bacteria</taxon>
        <taxon>Bacillati</taxon>
        <taxon>Bacillota</taxon>
        <taxon>Bacilli</taxon>
        <taxon>Bacillales</taxon>
        <taxon>Thermoactinomycetaceae</taxon>
        <taxon>Melghirimyces</taxon>
    </lineage>
</organism>
<feature type="transmembrane region" description="Helical" evidence="6">
    <location>
        <begin position="74"/>
        <end position="93"/>
    </location>
</feature>
<evidence type="ECO:0000256" key="4">
    <source>
        <dbReference type="ARBA" id="ARBA00022989"/>
    </source>
</evidence>
<name>A0A1G6KC34_9BACL</name>
<dbReference type="NCBIfam" id="TIGR01297">
    <property type="entry name" value="CDF"/>
    <property type="match status" value="1"/>
</dbReference>
<dbReference type="InterPro" id="IPR058533">
    <property type="entry name" value="Cation_efflux_TM"/>
</dbReference>
<dbReference type="GO" id="GO:0006829">
    <property type="term" value="P:zinc ion transport"/>
    <property type="evidence" value="ECO:0007669"/>
    <property type="project" value="InterPro"/>
</dbReference>
<proteinExistence type="predicted"/>
<dbReference type="GO" id="GO:0008324">
    <property type="term" value="F:monoatomic cation transmembrane transporter activity"/>
    <property type="evidence" value="ECO:0007669"/>
    <property type="project" value="InterPro"/>
</dbReference>
<feature type="domain" description="Cation efflux protein transmembrane" evidence="7">
    <location>
        <begin position="15"/>
        <end position="225"/>
    </location>
</feature>
<dbReference type="PANTHER" id="PTHR13414">
    <property type="entry name" value="HUEL-CATION TRANSPORTER"/>
    <property type="match status" value="1"/>
</dbReference>
<feature type="transmembrane region" description="Helical" evidence="6">
    <location>
        <begin position="195"/>
        <end position="215"/>
    </location>
</feature>
<keyword evidence="2" id="KW-0813">Transport</keyword>
<dbReference type="PANTHER" id="PTHR13414:SF9">
    <property type="entry name" value="PROTON-COUPLED ZINC ANTIPORTER SLC30A9, MITOCHONDRIAL"/>
    <property type="match status" value="1"/>
</dbReference>
<dbReference type="InterPro" id="IPR040177">
    <property type="entry name" value="SLC30A9"/>
</dbReference>
<evidence type="ECO:0000259" key="8">
    <source>
        <dbReference type="Pfam" id="PF16916"/>
    </source>
</evidence>
<keyword evidence="5 6" id="KW-0472">Membrane</keyword>
<evidence type="ECO:0000259" key="7">
    <source>
        <dbReference type="Pfam" id="PF01545"/>
    </source>
</evidence>
<dbReference type="SUPFAM" id="SSF160240">
    <property type="entry name" value="Cation efflux protein cytoplasmic domain-like"/>
    <property type="match status" value="1"/>
</dbReference>
<dbReference type="SUPFAM" id="SSF161111">
    <property type="entry name" value="Cation efflux protein transmembrane domain-like"/>
    <property type="match status" value="1"/>
</dbReference>
<dbReference type="Pfam" id="PF16916">
    <property type="entry name" value="ZT_dimer"/>
    <property type="match status" value="1"/>
</dbReference>
<gene>
    <name evidence="9" type="ORF">SAMN04488112_105180</name>
</gene>
<evidence type="ECO:0000256" key="6">
    <source>
        <dbReference type="SAM" id="Phobius"/>
    </source>
</evidence>
<dbReference type="AlphaFoldDB" id="A0A1G6KC34"/>
<dbReference type="EMBL" id="FMZA01000005">
    <property type="protein sequence ID" value="SDC28639.1"/>
    <property type="molecule type" value="Genomic_DNA"/>
</dbReference>
<dbReference type="STRING" id="1236220.SAMN04488112_105180"/>
<feature type="transmembrane region" description="Helical" evidence="6">
    <location>
        <begin position="168"/>
        <end position="189"/>
    </location>
</feature>
<dbReference type="GO" id="GO:0016020">
    <property type="term" value="C:membrane"/>
    <property type="evidence" value="ECO:0007669"/>
    <property type="project" value="UniProtKB-SubCell"/>
</dbReference>